<feature type="region of interest" description="Disordered" evidence="1">
    <location>
        <begin position="284"/>
        <end position="488"/>
    </location>
</feature>
<feature type="compositionally biased region" description="Basic residues" evidence="1">
    <location>
        <begin position="352"/>
        <end position="361"/>
    </location>
</feature>
<proteinExistence type="predicted"/>
<feature type="compositionally biased region" description="Basic residues" evidence="1">
    <location>
        <begin position="442"/>
        <end position="454"/>
    </location>
</feature>
<feature type="compositionally biased region" description="Polar residues" evidence="1">
    <location>
        <begin position="174"/>
        <end position="183"/>
    </location>
</feature>
<feature type="region of interest" description="Disordered" evidence="1">
    <location>
        <begin position="73"/>
        <end position="92"/>
    </location>
</feature>
<feature type="compositionally biased region" description="Low complexity" evidence="1">
    <location>
        <begin position="188"/>
        <end position="203"/>
    </location>
</feature>
<feature type="compositionally biased region" description="Low complexity" evidence="1">
    <location>
        <begin position="158"/>
        <end position="169"/>
    </location>
</feature>
<evidence type="ECO:0000256" key="1">
    <source>
        <dbReference type="SAM" id="MobiDB-lite"/>
    </source>
</evidence>
<protein>
    <submittedName>
        <fullName evidence="2">Uncharacterized protein</fullName>
    </submittedName>
</protein>
<feature type="region of interest" description="Disordered" evidence="1">
    <location>
        <begin position="45"/>
        <end position="64"/>
    </location>
</feature>
<comment type="caution">
    <text evidence="2">The sequence shown here is derived from an EMBL/GenBank/DDBJ whole genome shotgun (WGS) entry which is preliminary data.</text>
</comment>
<dbReference type="AlphaFoldDB" id="A0AAD9D5Q3"/>
<feature type="compositionally biased region" description="Acidic residues" evidence="1">
    <location>
        <begin position="378"/>
        <end position="387"/>
    </location>
</feature>
<keyword evidence="3" id="KW-1185">Reference proteome</keyword>
<accession>A0AAD9D5Q3</accession>
<evidence type="ECO:0000313" key="2">
    <source>
        <dbReference type="EMBL" id="KAK1735056.1"/>
    </source>
</evidence>
<feature type="compositionally biased region" description="Polar residues" evidence="1">
    <location>
        <begin position="292"/>
        <end position="308"/>
    </location>
</feature>
<feature type="compositionally biased region" description="Acidic residues" evidence="1">
    <location>
        <begin position="337"/>
        <end position="347"/>
    </location>
</feature>
<evidence type="ECO:0000313" key="3">
    <source>
        <dbReference type="Proteomes" id="UP001224775"/>
    </source>
</evidence>
<feature type="compositionally biased region" description="Low complexity" evidence="1">
    <location>
        <begin position="403"/>
        <end position="428"/>
    </location>
</feature>
<gene>
    <name evidence="2" type="ORF">QTG54_014122</name>
</gene>
<reference evidence="2" key="1">
    <citation type="submission" date="2023-06" db="EMBL/GenBank/DDBJ databases">
        <title>Survivors Of The Sea: Transcriptome response of Skeletonema marinoi to long-term dormancy.</title>
        <authorList>
            <person name="Pinder M.I.M."/>
            <person name="Kourtchenko O."/>
            <person name="Robertson E.K."/>
            <person name="Larsson T."/>
            <person name="Maumus F."/>
            <person name="Osuna-Cruz C.M."/>
            <person name="Vancaester E."/>
            <person name="Stenow R."/>
            <person name="Vandepoele K."/>
            <person name="Ploug H."/>
            <person name="Bruchert V."/>
            <person name="Godhe A."/>
            <person name="Topel M."/>
        </authorList>
    </citation>
    <scope>NUCLEOTIDE SEQUENCE</scope>
    <source>
        <strain evidence="2">R05AC</strain>
    </source>
</reference>
<organism evidence="2 3">
    <name type="scientific">Skeletonema marinoi</name>
    <dbReference type="NCBI Taxonomy" id="267567"/>
    <lineage>
        <taxon>Eukaryota</taxon>
        <taxon>Sar</taxon>
        <taxon>Stramenopiles</taxon>
        <taxon>Ochrophyta</taxon>
        <taxon>Bacillariophyta</taxon>
        <taxon>Coscinodiscophyceae</taxon>
        <taxon>Thalassiosirophycidae</taxon>
        <taxon>Thalassiosirales</taxon>
        <taxon>Skeletonemataceae</taxon>
        <taxon>Skeletonema</taxon>
        <taxon>Skeletonema marinoi-dohrnii complex</taxon>
    </lineage>
</organism>
<sequence>MNQGRNHPLAMTSMASCPPYANAATTAAPSTSSSAQSIALESSGLQSLMSQQPQQQQHQAQQQLALATAFNAANNNTNSNNNASNGNSSGNINGNNITASTLSYNSPYSTHLSELTANFRNNPNVSVHYGMAVNGFHPQVNARVNPVFPLSNNGRIGGATAAAPQHARAGGAGNRSTGTNNSRKQSRGKGNANATITNAAGTASTHTRNSRERNNREQVRAQKITQLISELRENMEQDGWQEEMKSKYQTLSQCKDYVEYLMRYHKEKEADIARTKKLVKEKVLSEARSGHLSDSVTSSLTAFTTRSTSPGSDSKESSLSSEYQERKHRKKRKKQEEEEGAINDDGDDVPKTSKKGRRSSGHKQMEEAQQQQSSTDSSYEDDEDDDSPGGRNISFDKACSSVSDMTDSNKSSTTNNNTKSSTGSISSTAAVVRGVGSSQHTPSHHHHHRRRSHSPRREAESNSMSAVKEEEQALADETGGDMPQKKKKKRGFDYDYREAFLNSSVPQLIATLSGRIVVCKYLCSLALRLLSYLRNDFFLQATGLNKRDIGRLTIFSIVQSDQLSKLYKMVARALAEQHVAPNIPLSESTSASGMSCKENVISTKPKGVGSGGDWQVVTLKCVRFPSSKNEGEKHPLFLTITLMGDANRDQRCFHVTLSDTPSDEGQFGTISPKLLTKMFAPVISAGAGKGY</sequence>
<feature type="compositionally biased region" description="Low complexity" evidence="1">
    <location>
        <begin position="309"/>
        <end position="321"/>
    </location>
</feature>
<dbReference type="EMBL" id="JATAAI010000035">
    <property type="protein sequence ID" value="KAK1735056.1"/>
    <property type="molecule type" value="Genomic_DNA"/>
</dbReference>
<feature type="region of interest" description="Disordered" evidence="1">
    <location>
        <begin position="158"/>
        <end position="218"/>
    </location>
</feature>
<dbReference type="Proteomes" id="UP001224775">
    <property type="component" value="Unassembled WGS sequence"/>
</dbReference>
<feature type="compositionally biased region" description="Basic and acidic residues" evidence="1">
    <location>
        <begin position="209"/>
        <end position="218"/>
    </location>
</feature>
<dbReference type="InterPro" id="IPR036638">
    <property type="entry name" value="HLH_DNA-bd_sf"/>
</dbReference>
<dbReference type="PROSITE" id="PS51257">
    <property type="entry name" value="PROKAR_LIPOPROTEIN"/>
    <property type="match status" value="1"/>
</dbReference>
<feature type="compositionally biased region" description="Low complexity" evidence="1">
    <location>
        <begin position="367"/>
        <end position="377"/>
    </location>
</feature>
<dbReference type="SUPFAM" id="SSF47459">
    <property type="entry name" value="HLH, helix-loop-helix DNA-binding domain"/>
    <property type="match status" value="1"/>
</dbReference>
<name>A0AAD9D5Q3_9STRA</name>
<dbReference type="GO" id="GO:0046983">
    <property type="term" value="F:protein dimerization activity"/>
    <property type="evidence" value="ECO:0007669"/>
    <property type="project" value="InterPro"/>
</dbReference>